<comment type="caution">
    <text evidence="1">The sequence shown here is derived from an EMBL/GenBank/DDBJ whole genome shotgun (WGS) entry which is preliminary data.</text>
</comment>
<evidence type="ECO:0000313" key="1">
    <source>
        <dbReference type="EMBL" id="OXA88404.1"/>
    </source>
</evidence>
<name>A0A226H2Y1_9FLAO</name>
<sequence>MSCKEEKRTDLKKVEDTVQKDSTVIEETSNQNLLDSLASDLRPGEKLELEKVYTDEAEFVMFDTGGDYSYFVIKKDNKLIGLTSNIQDEMNYTRGDIFEVKWKIDSSFVAGDGERLEYTEWFISAKKIKEGSVSLFRKKYTKELKYTWSGEHEYSTEFKDYLYDVVEYYLANSTRELVKSHIQANSDLTYSIEERKEKNRNYIVLGIATEVEHRTSIVQWLYIDNEDRKLYEYDLANEKLIEFP</sequence>
<organism evidence="1 2">
    <name type="scientific">Flavobacterium hercynium</name>
    <dbReference type="NCBI Taxonomy" id="387094"/>
    <lineage>
        <taxon>Bacteria</taxon>
        <taxon>Pseudomonadati</taxon>
        <taxon>Bacteroidota</taxon>
        <taxon>Flavobacteriia</taxon>
        <taxon>Flavobacteriales</taxon>
        <taxon>Flavobacteriaceae</taxon>
        <taxon>Flavobacterium</taxon>
    </lineage>
</organism>
<reference evidence="1 2" key="1">
    <citation type="submission" date="2016-11" db="EMBL/GenBank/DDBJ databases">
        <title>Whole genomes of Flavobacteriaceae.</title>
        <authorList>
            <person name="Stine C."/>
            <person name="Li C."/>
            <person name="Tadesse D."/>
        </authorList>
    </citation>
    <scope>NUCLEOTIDE SEQUENCE [LARGE SCALE GENOMIC DNA]</scope>
    <source>
        <strain evidence="1 2">DSM 18292</strain>
    </source>
</reference>
<proteinExistence type="predicted"/>
<dbReference type="AlphaFoldDB" id="A0A226H2Y1"/>
<protein>
    <submittedName>
        <fullName evidence="1">Uncharacterized protein</fullName>
    </submittedName>
</protein>
<dbReference type="EMBL" id="MUGW01000032">
    <property type="protein sequence ID" value="OXA88404.1"/>
    <property type="molecule type" value="Genomic_DNA"/>
</dbReference>
<gene>
    <name evidence="1" type="ORF">B0A66_15215</name>
</gene>
<accession>A0A226H2Y1</accession>
<keyword evidence="2" id="KW-1185">Reference proteome</keyword>
<evidence type="ECO:0000313" key="2">
    <source>
        <dbReference type="Proteomes" id="UP000198345"/>
    </source>
</evidence>
<dbReference type="Proteomes" id="UP000198345">
    <property type="component" value="Unassembled WGS sequence"/>
</dbReference>